<dbReference type="OrthoDB" id="122995at2759"/>
<name>A0A8K1CHS7_PYTOL</name>
<comment type="function">
    <text evidence="9">Involved in degradation of plant cell walls. Hydrolyzes the feruloyl-arabinose ester bond in arabinoxylans, and the feruloyl-galactose ester bond in pectin. Active against paranitrophenyl-acetate, methyl ferulate and wheat arabinoxylan.</text>
</comment>
<evidence type="ECO:0000256" key="6">
    <source>
        <dbReference type="ARBA" id="ARBA00022801"/>
    </source>
</evidence>
<reference evidence="11" key="1">
    <citation type="submission" date="2019-03" db="EMBL/GenBank/DDBJ databases">
        <title>Long read genome sequence of the mycoparasitic Pythium oligandrum ATCC 38472 isolated from sugarbeet rhizosphere.</title>
        <authorList>
            <person name="Gaulin E."/>
        </authorList>
    </citation>
    <scope>NUCLEOTIDE SEQUENCE</scope>
    <source>
        <strain evidence="11">ATCC 38472_TT</strain>
    </source>
</reference>
<keyword evidence="12" id="KW-1185">Reference proteome</keyword>
<gene>
    <name evidence="11" type="ORF">Poli38472_002245</name>
</gene>
<evidence type="ECO:0000256" key="7">
    <source>
        <dbReference type="ARBA" id="ARBA00023277"/>
    </source>
</evidence>
<protein>
    <recommendedName>
        <fullName evidence="13">Feruloyl esterase</fullName>
    </recommendedName>
</protein>
<evidence type="ECO:0000256" key="4">
    <source>
        <dbReference type="ARBA" id="ARBA00022651"/>
    </source>
</evidence>
<dbReference type="SUPFAM" id="SSF53474">
    <property type="entry name" value="alpha/beta-Hydrolases"/>
    <property type="match status" value="1"/>
</dbReference>
<feature type="signal peptide" evidence="10">
    <location>
        <begin position="1"/>
        <end position="25"/>
    </location>
</feature>
<keyword evidence="7" id="KW-0119">Carbohydrate metabolism</keyword>
<dbReference type="Proteomes" id="UP000794436">
    <property type="component" value="Unassembled WGS sequence"/>
</dbReference>
<evidence type="ECO:0000256" key="10">
    <source>
        <dbReference type="SAM" id="SignalP"/>
    </source>
</evidence>
<comment type="subcellular location">
    <subcellularLocation>
        <location evidence="1">Secreted</location>
    </subcellularLocation>
</comment>
<comment type="similarity">
    <text evidence="2">Belongs to the faeC family.</text>
</comment>
<dbReference type="GO" id="GO:0030600">
    <property type="term" value="F:feruloyl esterase activity"/>
    <property type="evidence" value="ECO:0007669"/>
    <property type="project" value="InterPro"/>
</dbReference>
<keyword evidence="4" id="KW-0858">Xylan degradation</keyword>
<dbReference type="Gene3D" id="3.40.50.1820">
    <property type="entry name" value="alpha/beta hydrolase"/>
    <property type="match status" value="1"/>
</dbReference>
<dbReference type="InterPro" id="IPR029058">
    <property type="entry name" value="AB_hydrolase_fold"/>
</dbReference>
<dbReference type="EMBL" id="SPLM01000072">
    <property type="protein sequence ID" value="TMW63304.1"/>
    <property type="molecule type" value="Genomic_DNA"/>
</dbReference>
<evidence type="ECO:0000256" key="3">
    <source>
        <dbReference type="ARBA" id="ARBA00022525"/>
    </source>
</evidence>
<dbReference type="GO" id="GO:0005576">
    <property type="term" value="C:extracellular region"/>
    <property type="evidence" value="ECO:0007669"/>
    <property type="project" value="UniProtKB-SubCell"/>
</dbReference>
<proteinExistence type="inferred from homology"/>
<evidence type="ECO:0000256" key="5">
    <source>
        <dbReference type="ARBA" id="ARBA00022729"/>
    </source>
</evidence>
<comment type="caution">
    <text evidence="11">The sequence shown here is derived from an EMBL/GenBank/DDBJ whole genome shotgun (WGS) entry which is preliminary data.</text>
</comment>
<keyword evidence="3" id="KW-0964">Secreted</keyword>
<sequence>MVAKSSLFCGLLFALSGLFGSQVDAVKSPGCAKPASIASGKYSVTVNGKSREYLVRVPEGYMHQSPNRVVVAYHWYGGTIDDLVIGANKYGNGSYYGLLPFGGNSTIFVAPAGIDTLWMNTDNEDLNFVDTIVNSVDNGLCVDTEHRYAVGFSFGGSMAHATANTRGRTFRAVAILSGNDFTPFTGETVPVAVYVQHGVSDPGVNNPITQGRAMRDHFIQVNGCEPKTASEPVAGSGTHVKTEYKNCKNGHPVTYIAFDGVHQYSPMDAGSKTSWVPGEIWTFFTTAPPPFK</sequence>
<evidence type="ECO:0000313" key="11">
    <source>
        <dbReference type="EMBL" id="TMW63304.1"/>
    </source>
</evidence>
<dbReference type="PANTHER" id="PTHR38050">
    <property type="match status" value="1"/>
</dbReference>
<evidence type="ECO:0000256" key="9">
    <source>
        <dbReference type="ARBA" id="ARBA00025250"/>
    </source>
</evidence>
<dbReference type="PANTHER" id="PTHR38050:SF1">
    <property type="entry name" value="FERULOYL ESTERASE C"/>
    <property type="match status" value="1"/>
</dbReference>
<evidence type="ECO:0000313" key="12">
    <source>
        <dbReference type="Proteomes" id="UP000794436"/>
    </source>
</evidence>
<evidence type="ECO:0008006" key="13">
    <source>
        <dbReference type="Google" id="ProtNLM"/>
    </source>
</evidence>
<keyword evidence="8" id="KW-0624">Polysaccharide degradation</keyword>
<feature type="chain" id="PRO_5035479449" description="Feruloyl esterase" evidence="10">
    <location>
        <begin position="26"/>
        <end position="292"/>
    </location>
</feature>
<evidence type="ECO:0000256" key="8">
    <source>
        <dbReference type="ARBA" id="ARBA00023326"/>
    </source>
</evidence>
<dbReference type="InterPro" id="IPR043595">
    <property type="entry name" value="FaeB/C/D"/>
</dbReference>
<dbReference type="AlphaFoldDB" id="A0A8K1CHS7"/>
<organism evidence="11 12">
    <name type="scientific">Pythium oligandrum</name>
    <name type="common">Mycoparasitic fungus</name>
    <dbReference type="NCBI Taxonomy" id="41045"/>
    <lineage>
        <taxon>Eukaryota</taxon>
        <taxon>Sar</taxon>
        <taxon>Stramenopiles</taxon>
        <taxon>Oomycota</taxon>
        <taxon>Peronosporomycetes</taxon>
        <taxon>Pythiales</taxon>
        <taxon>Pythiaceae</taxon>
        <taxon>Pythium</taxon>
    </lineage>
</organism>
<keyword evidence="5 10" id="KW-0732">Signal</keyword>
<evidence type="ECO:0000256" key="1">
    <source>
        <dbReference type="ARBA" id="ARBA00004613"/>
    </source>
</evidence>
<accession>A0A8K1CHS7</accession>
<keyword evidence="6" id="KW-0378">Hydrolase</keyword>
<evidence type="ECO:0000256" key="2">
    <source>
        <dbReference type="ARBA" id="ARBA00010278"/>
    </source>
</evidence>
<dbReference type="GO" id="GO:0045493">
    <property type="term" value="P:xylan catabolic process"/>
    <property type="evidence" value="ECO:0007669"/>
    <property type="project" value="UniProtKB-KW"/>
</dbReference>